<keyword evidence="5" id="KW-1185">Reference proteome</keyword>
<dbReference type="SUPFAM" id="SSF51182">
    <property type="entry name" value="RmlC-like cupins"/>
    <property type="match status" value="1"/>
</dbReference>
<evidence type="ECO:0000259" key="3">
    <source>
        <dbReference type="Pfam" id="PF07883"/>
    </source>
</evidence>
<dbReference type="Pfam" id="PF07883">
    <property type="entry name" value="Cupin_2"/>
    <property type="match status" value="2"/>
</dbReference>
<feature type="domain" description="Cupin type-2" evidence="3">
    <location>
        <begin position="284"/>
        <end position="348"/>
    </location>
</feature>
<dbReference type="Proteomes" id="UP001500968">
    <property type="component" value="Unassembled WGS sequence"/>
</dbReference>
<evidence type="ECO:0000313" key="5">
    <source>
        <dbReference type="Proteomes" id="UP001500968"/>
    </source>
</evidence>
<dbReference type="InterPro" id="IPR047183">
    <property type="entry name" value="GDO-like"/>
</dbReference>
<dbReference type="InterPro" id="IPR011051">
    <property type="entry name" value="RmlC_Cupin_sf"/>
</dbReference>
<dbReference type="EMBL" id="BAABCR010000013">
    <property type="protein sequence ID" value="GAA4027689.1"/>
    <property type="molecule type" value="Genomic_DNA"/>
</dbReference>
<dbReference type="CDD" id="cd02216">
    <property type="entry name" value="cupin_GDO-like_N"/>
    <property type="match status" value="1"/>
</dbReference>
<dbReference type="InterPro" id="IPR013096">
    <property type="entry name" value="Cupin_2"/>
</dbReference>
<dbReference type="RefSeq" id="WP_324690510.1">
    <property type="nucleotide sequence ID" value="NZ_JAXAVY010000002.1"/>
</dbReference>
<evidence type="ECO:0000256" key="1">
    <source>
        <dbReference type="ARBA" id="ARBA00022964"/>
    </source>
</evidence>
<reference evidence="5" key="1">
    <citation type="journal article" date="2019" name="Int. J. Syst. Evol. Microbiol.">
        <title>The Global Catalogue of Microorganisms (GCM) 10K type strain sequencing project: providing services to taxonomists for standard genome sequencing and annotation.</title>
        <authorList>
            <consortium name="The Broad Institute Genomics Platform"/>
            <consortium name="The Broad Institute Genome Sequencing Center for Infectious Disease"/>
            <person name="Wu L."/>
            <person name="Ma J."/>
        </authorList>
    </citation>
    <scope>NUCLEOTIDE SEQUENCE [LARGE SCALE GENOMIC DNA]</scope>
    <source>
        <strain evidence="5">JCM 17064</strain>
    </source>
</reference>
<feature type="domain" description="Cupin type-2" evidence="3">
    <location>
        <begin position="113"/>
        <end position="173"/>
    </location>
</feature>
<dbReference type="Gene3D" id="2.60.120.10">
    <property type="entry name" value="Jelly Rolls"/>
    <property type="match status" value="1"/>
</dbReference>
<dbReference type="PANTHER" id="PTHR41517">
    <property type="entry name" value="1,2-DIOXYGENASE PROTEIN-RELATED"/>
    <property type="match status" value="1"/>
</dbReference>
<organism evidence="4 5">
    <name type="scientific">Flavobacterium cheonhonense</name>
    <dbReference type="NCBI Taxonomy" id="706185"/>
    <lineage>
        <taxon>Bacteria</taxon>
        <taxon>Pseudomonadati</taxon>
        <taxon>Bacteroidota</taxon>
        <taxon>Flavobacteriia</taxon>
        <taxon>Flavobacteriales</taxon>
        <taxon>Flavobacteriaceae</taxon>
        <taxon>Flavobacterium</taxon>
    </lineage>
</organism>
<sequence>MNSTKNNMETNNFSDDVIGRARVKDTPELEAYYKELETLGAGALWTVANDIEPWEPRANSVPMLWKYDDLRSLVLKSSELVTPEQAGRRVVYLVNDKRKDVSAAVGWLYTGIQVTRPGESTSAHRHRASALRFIMEGSKGYTVVDGNKIMLEVNDFVITPNSAWHEHGVEPDGQTCIWQDGLDIPLVNALEANDYAVYDGKQPLISAVNHSPMTFGGAGLIPADQTWDKPYSPLFKYSWSKVYPTLLDVAKVNEINPFDGYLMQYSNPLTGGHVMQTMGAAMQLLPAGFHGKAHKHTGSFVYQCAKGSGYTIINGQRFDWKERDIFCVPSWAWHEHHNASDSEDASLFNFNDLPVIEGLGLFQGKEYTENNGHQKV</sequence>
<name>A0ABP7TL15_9FLAO</name>
<protein>
    <submittedName>
        <fullName evidence="4">Cupin domain-containing protein</fullName>
    </submittedName>
</protein>
<dbReference type="CDD" id="cd06992">
    <property type="entry name" value="cupin_GDO-like_C"/>
    <property type="match status" value="1"/>
</dbReference>
<dbReference type="InterPro" id="IPR014710">
    <property type="entry name" value="RmlC-like_jellyroll"/>
</dbReference>
<dbReference type="PANTHER" id="PTHR41517:SF1">
    <property type="entry name" value="CUPIN"/>
    <property type="match status" value="1"/>
</dbReference>
<evidence type="ECO:0000313" key="4">
    <source>
        <dbReference type="EMBL" id="GAA4027689.1"/>
    </source>
</evidence>
<evidence type="ECO:0000256" key="2">
    <source>
        <dbReference type="ARBA" id="ARBA00023002"/>
    </source>
</evidence>
<comment type="caution">
    <text evidence="4">The sequence shown here is derived from an EMBL/GenBank/DDBJ whole genome shotgun (WGS) entry which is preliminary data.</text>
</comment>
<keyword evidence="2" id="KW-0560">Oxidoreductase</keyword>
<keyword evidence="1" id="KW-0223">Dioxygenase</keyword>
<proteinExistence type="predicted"/>
<gene>
    <name evidence="4" type="ORF">GCM10022386_09000</name>
</gene>
<accession>A0ABP7TL15</accession>